<evidence type="ECO:0000259" key="1">
    <source>
        <dbReference type="PROSITE" id="PS50053"/>
    </source>
</evidence>
<accession>A0A8C7DNV8</accession>
<dbReference type="Gene3D" id="3.10.20.90">
    <property type="entry name" value="Phosphatidylinositol 3-kinase Catalytic Subunit, Chain A, domain 1"/>
    <property type="match status" value="1"/>
</dbReference>
<dbReference type="InterPro" id="IPR047991">
    <property type="entry name" value="TBCEL_Ubl"/>
</dbReference>
<evidence type="ECO:0000313" key="2">
    <source>
        <dbReference type="Ensembl" id="ENSOKIP00005024127.1"/>
    </source>
</evidence>
<dbReference type="PROSITE" id="PS50053">
    <property type="entry name" value="UBIQUITIN_2"/>
    <property type="match status" value="1"/>
</dbReference>
<reference evidence="2" key="2">
    <citation type="submission" date="2025-09" db="UniProtKB">
        <authorList>
            <consortium name="Ensembl"/>
        </authorList>
    </citation>
    <scope>IDENTIFICATION</scope>
</reference>
<dbReference type="InterPro" id="IPR029071">
    <property type="entry name" value="Ubiquitin-like_domsf"/>
</dbReference>
<dbReference type="Gene3D" id="3.80.10.10">
    <property type="entry name" value="Ribonuclease Inhibitor"/>
    <property type="match status" value="1"/>
</dbReference>
<dbReference type="GeneTree" id="ENSGT00530000063405"/>
<reference evidence="2" key="1">
    <citation type="submission" date="2025-08" db="UniProtKB">
        <authorList>
            <consortium name="Ensembl"/>
        </authorList>
    </citation>
    <scope>IDENTIFICATION</scope>
</reference>
<dbReference type="InterPro" id="IPR032675">
    <property type="entry name" value="LRR_dom_sf"/>
</dbReference>
<organism evidence="2 3">
    <name type="scientific">Oncorhynchus kisutch</name>
    <name type="common">Coho salmon</name>
    <name type="synonym">Salmo kisutch</name>
    <dbReference type="NCBI Taxonomy" id="8019"/>
    <lineage>
        <taxon>Eukaryota</taxon>
        <taxon>Metazoa</taxon>
        <taxon>Chordata</taxon>
        <taxon>Craniata</taxon>
        <taxon>Vertebrata</taxon>
        <taxon>Euteleostomi</taxon>
        <taxon>Actinopterygii</taxon>
        <taxon>Neopterygii</taxon>
        <taxon>Teleostei</taxon>
        <taxon>Protacanthopterygii</taxon>
        <taxon>Salmoniformes</taxon>
        <taxon>Salmonidae</taxon>
        <taxon>Salmoninae</taxon>
        <taxon>Oncorhynchus</taxon>
    </lineage>
</organism>
<dbReference type="CDD" id="cd17045">
    <property type="entry name" value="Ubl_TBCEL"/>
    <property type="match status" value="1"/>
</dbReference>
<dbReference type="Ensembl" id="ENSOKIT00005025579.1">
    <property type="protein sequence ID" value="ENSOKIP00005024127.1"/>
    <property type="gene ID" value="ENSOKIG00005010538.1"/>
</dbReference>
<dbReference type="AlphaFoldDB" id="A0A8C7DNV8"/>
<name>A0A8C7DNV8_ONCKI</name>
<gene>
    <name evidence="2" type="primary">TBCEL</name>
    <name evidence="2" type="synonym">LOC109892916</name>
</gene>
<protein>
    <submittedName>
        <fullName evidence="2">Tubulin folding cofactor E like</fullName>
    </submittedName>
</protein>
<sequence length="302" mass="34515">MSTTKWPNPRFPAPPCACFRSQTTSYRSGTRCVSLGPCTQACKTWCCPTTNWALWRRTHLRTHCSACFLTCAASTSTTQFLLLLCFCTSLFPLCRTGNPLKIRLNRWEDIERLNFFPKLEEVRLMGLPLLQPYTNKERRSLTVAQLPSVSVLNGSVVTEGEREDAERFFIRHYLDLPEETLPHRYHVLVSKYGRLAPLAEVDLRPRYMATLEVRWGERTETLSLRLEQTVGELKKELRALVDLPANGMRLYYIARELGSALGPEEMKYGSRALHSYMIQDGDEILVVPKTKSRTISSTSLDS</sequence>
<feature type="domain" description="Ubiquitin-like" evidence="1">
    <location>
        <begin position="207"/>
        <end position="293"/>
    </location>
</feature>
<proteinExistence type="predicted"/>
<keyword evidence="3" id="KW-1185">Reference proteome</keyword>
<dbReference type="Proteomes" id="UP000694557">
    <property type="component" value="Unassembled WGS sequence"/>
</dbReference>
<evidence type="ECO:0000313" key="3">
    <source>
        <dbReference type="Proteomes" id="UP000694557"/>
    </source>
</evidence>
<dbReference type="InterPro" id="IPR000626">
    <property type="entry name" value="Ubiquitin-like_dom"/>
</dbReference>
<dbReference type="SUPFAM" id="SSF54236">
    <property type="entry name" value="Ubiquitin-like"/>
    <property type="match status" value="1"/>
</dbReference>